<comment type="subcellular location">
    <subcellularLocation>
        <location evidence="6">Cell membrane</location>
        <topology evidence="6">Multi-pass membrane protein</topology>
    </subcellularLocation>
    <subcellularLocation>
        <location evidence="1">Membrane</location>
    </subcellularLocation>
</comment>
<dbReference type="PROSITE" id="PS50895">
    <property type="entry name" value="SURF1"/>
    <property type="match status" value="1"/>
</dbReference>
<dbReference type="InterPro" id="IPR002994">
    <property type="entry name" value="Surf1/Shy1"/>
</dbReference>
<comment type="similarity">
    <text evidence="2 6">Belongs to the SURF1 family.</text>
</comment>
<name>A0ABQ3IWG4_9GAMM</name>
<dbReference type="EMBL" id="BNAH01000012">
    <property type="protein sequence ID" value="GHE96920.1"/>
    <property type="molecule type" value="Genomic_DNA"/>
</dbReference>
<dbReference type="RefSeq" id="WP_189378883.1">
    <property type="nucleotide sequence ID" value="NZ_BNAH01000012.1"/>
</dbReference>
<evidence type="ECO:0000256" key="5">
    <source>
        <dbReference type="ARBA" id="ARBA00023136"/>
    </source>
</evidence>
<feature type="transmembrane region" description="Helical" evidence="6">
    <location>
        <begin position="12"/>
        <end position="33"/>
    </location>
</feature>
<dbReference type="Proteomes" id="UP000626370">
    <property type="component" value="Unassembled WGS sequence"/>
</dbReference>
<organism evidence="7 8">
    <name type="scientific">Thalassotalea profundi</name>
    <dbReference type="NCBI Taxonomy" id="2036687"/>
    <lineage>
        <taxon>Bacteria</taxon>
        <taxon>Pseudomonadati</taxon>
        <taxon>Pseudomonadota</taxon>
        <taxon>Gammaproteobacteria</taxon>
        <taxon>Alteromonadales</taxon>
        <taxon>Colwelliaceae</taxon>
        <taxon>Thalassotalea</taxon>
    </lineage>
</organism>
<evidence type="ECO:0000256" key="4">
    <source>
        <dbReference type="ARBA" id="ARBA00022989"/>
    </source>
</evidence>
<comment type="caution">
    <text evidence="7">The sequence shown here is derived from an EMBL/GenBank/DDBJ whole genome shotgun (WGS) entry which is preliminary data.</text>
</comment>
<dbReference type="Pfam" id="PF02104">
    <property type="entry name" value="SURF1"/>
    <property type="match status" value="1"/>
</dbReference>
<reference evidence="8" key="1">
    <citation type="journal article" date="2019" name="Int. J. Syst. Evol. Microbiol.">
        <title>The Global Catalogue of Microorganisms (GCM) 10K type strain sequencing project: providing services to taxonomists for standard genome sequencing and annotation.</title>
        <authorList>
            <consortium name="The Broad Institute Genomics Platform"/>
            <consortium name="The Broad Institute Genome Sequencing Center for Infectious Disease"/>
            <person name="Wu L."/>
            <person name="Ma J."/>
        </authorList>
    </citation>
    <scope>NUCLEOTIDE SEQUENCE [LARGE SCALE GENOMIC DNA]</scope>
    <source>
        <strain evidence="8">CGMCC 1.15922</strain>
    </source>
</reference>
<evidence type="ECO:0000256" key="1">
    <source>
        <dbReference type="ARBA" id="ARBA00004370"/>
    </source>
</evidence>
<keyword evidence="4 6" id="KW-1133">Transmembrane helix</keyword>
<dbReference type="InterPro" id="IPR045214">
    <property type="entry name" value="Surf1/Surf4"/>
</dbReference>
<keyword evidence="8" id="KW-1185">Reference proteome</keyword>
<evidence type="ECO:0000256" key="3">
    <source>
        <dbReference type="ARBA" id="ARBA00022692"/>
    </source>
</evidence>
<dbReference type="PANTHER" id="PTHR23427:SF2">
    <property type="entry name" value="SURFEIT LOCUS PROTEIN 1"/>
    <property type="match status" value="1"/>
</dbReference>
<feature type="transmembrane region" description="Helical" evidence="6">
    <location>
        <begin position="221"/>
        <end position="242"/>
    </location>
</feature>
<proteinExistence type="inferred from homology"/>
<dbReference type="CDD" id="cd06662">
    <property type="entry name" value="SURF1"/>
    <property type="match status" value="1"/>
</dbReference>
<protein>
    <recommendedName>
        <fullName evidence="6">SURF1-like protein</fullName>
    </recommendedName>
</protein>
<gene>
    <name evidence="7" type="ORF">GCM10011501_28040</name>
</gene>
<dbReference type="PANTHER" id="PTHR23427">
    <property type="entry name" value="SURFEIT LOCUS PROTEIN"/>
    <property type="match status" value="1"/>
</dbReference>
<sequence length="253" mass="29688">MKLAVIRFYISQLNWLMVIFTLLVFAGLIKLGLWQSERAHEKEQRLASIASYKTQEALSFDSFQQVMNKLQDINDIPLQLTGRFDERFIFLHDNQTYKGRLGYRVLQVLKFNDKSVLVNLGWVQGSKDRNILPNIKALTGEYSIKGHIRIVDNGIVLSEETFNEVSWPLRVQQIELNKFSHIINQKLLPFVVYLDKTEVIGFEKNWQPIVMPPEKHRGYAFQWFSLAIAWLVLMIYASLYWARYDNKNNNKKG</sequence>
<evidence type="ECO:0000313" key="8">
    <source>
        <dbReference type="Proteomes" id="UP000626370"/>
    </source>
</evidence>
<evidence type="ECO:0000256" key="6">
    <source>
        <dbReference type="RuleBase" id="RU363076"/>
    </source>
</evidence>
<evidence type="ECO:0000313" key="7">
    <source>
        <dbReference type="EMBL" id="GHE96920.1"/>
    </source>
</evidence>
<accession>A0ABQ3IWG4</accession>
<evidence type="ECO:0000256" key="2">
    <source>
        <dbReference type="ARBA" id="ARBA00007165"/>
    </source>
</evidence>
<keyword evidence="3 6" id="KW-0812">Transmembrane</keyword>
<keyword evidence="6" id="KW-1003">Cell membrane</keyword>
<keyword evidence="5 6" id="KW-0472">Membrane</keyword>